<sequence>MSGTISNFFNAVRPSNGNNSDRLAVPTAAKMNKQVSTSSQMLPLTSLIGKVAVVTGSSRSIGAAIARSLGEQGANVVVNYVNDNKAADEVVQAIRSTGKGGAIAVRADTSTLQGGQLLLDEAVKTFGHIDILVLNAGIMGSKTLAEVDESFFDSHFEINVKAPLFMAKAAAPLLPSRESHTNSIAACIKNRPVTPNALCYLATKGAIEQISRVLAKDLGSRGITVNTISPGPVDTPQFREGKPQSVLDSIAKQNPSRRLGEPDDIAPVVAFLASQAAQWITGQNIRVNGGFVV</sequence>
<keyword evidence="2" id="KW-0560">Oxidoreductase</keyword>
<dbReference type="PANTHER" id="PTHR48107">
    <property type="entry name" value="NADPH-DEPENDENT ALDEHYDE REDUCTASE-LIKE PROTEIN, CHLOROPLASTIC-RELATED"/>
    <property type="match status" value="1"/>
</dbReference>
<accession>A0A9P5YTF9</accession>
<name>A0A9P5YTF9_9AGAR</name>
<dbReference type="Proteomes" id="UP000807469">
    <property type="component" value="Unassembled WGS sequence"/>
</dbReference>
<dbReference type="AlphaFoldDB" id="A0A9P5YTF9"/>
<dbReference type="EMBL" id="MU155387">
    <property type="protein sequence ID" value="KAF9474284.1"/>
    <property type="molecule type" value="Genomic_DNA"/>
</dbReference>
<dbReference type="Gene3D" id="3.40.50.720">
    <property type="entry name" value="NAD(P)-binding Rossmann-like Domain"/>
    <property type="match status" value="1"/>
</dbReference>
<reference evidence="3" key="1">
    <citation type="submission" date="2020-11" db="EMBL/GenBank/DDBJ databases">
        <authorList>
            <consortium name="DOE Joint Genome Institute"/>
            <person name="Ahrendt S."/>
            <person name="Riley R."/>
            <person name="Andreopoulos W."/>
            <person name="Labutti K."/>
            <person name="Pangilinan J."/>
            <person name="Ruiz-Duenas F.J."/>
            <person name="Barrasa J.M."/>
            <person name="Sanchez-Garcia M."/>
            <person name="Camarero S."/>
            <person name="Miyauchi S."/>
            <person name="Serrano A."/>
            <person name="Linde D."/>
            <person name="Babiker R."/>
            <person name="Drula E."/>
            <person name="Ayuso-Fernandez I."/>
            <person name="Pacheco R."/>
            <person name="Padilla G."/>
            <person name="Ferreira P."/>
            <person name="Barriuso J."/>
            <person name="Kellner H."/>
            <person name="Castanera R."/>
            <person name="Alfaro M."/>
            <person name="Ramirez L."/>
            <person name="Pisabarro A.G."/>
            <person name="Kuo A."/>
            <person name="Tritt A."/>
            <person name="Lipzen A."/>
            <person name="He G."/>
            <person name="Yan M."/>
            <person name="Ng V."/>
            <person name="Cullen D."/>
            <person name="Martin F."/>
            <person name="Rosso M.-N."/>
            <person name="Henrissat B."/>
            <person name="Hibbett D."/>
            <person name="Martinez A.T."/>
            <person name="Grigoriev I.V."/>
        </authorList>
    </citation>
    <scope>NUCLEOTIDE SEQUENCE</scope>
    <source>
        <strain evidence="3">CIRM-BRFM 674</strain>
    </source>
</reference>
<dbReference type="GO" id="GO:0016614">
    <property type="term" value="F:oxidoreductase activity, acting on CH-OH group of donors"/>
    <property type="evidence" value="ECO:0007669"/>
    <property type="project" value="UniProtKB-ARBA"/>
</dbReference>
<dbReference type="Pfam" id="PF13561">
    <property type="entry name" value="adh_short_C2"/>
    <property type="match status" value="1"/>
</dbReference>
<dbReference type="PANTHER" id="PTHR48107:SF7">
    <property type="entry name" value="RE15974P"/>
    <property type="match status" value="1"/>
</dbReference>
<dbReference type="PRINTS" id="PR00080">
    <property type="entry name" value="SDRFAMILY"/>
</dbReference>
<dbReference type="SUPFAM" id="SSF51735">
    <property type="entry name" value="NAD(P)-binding Rossmann-fold domains"/>
    <property type="match status" value="1"/>
</dbReference>
<evidence type="ECO:0000256" key="2">
    <source>
        <dbReference type="ARBA" id="ARBA00023002"/>
    </source>
</evidence>
<comment type="similarity">
    <text evidence="1">Belongs to the short-chain dehydrogenases/reductases (SDR) family.</text>
</comment>
<evidence type="ECO:0000256" key="1">
    <source>
        <dbReference type="ARBA" id="ARBA00006484"/>
    </source>
</evidence>
<protein>
    <submittedName>
        <fullName evidence="3">NAD(P)-binding protein</fullName>
    </submittedName>
</protein>
<comment type="caution">
    <text evidence="3">The sequence shown here is derived from an EMBL/GenBank/DDBJ whole genome shotgun (WGS) entry which is preliminary data.</text>
</comment>
<dbReference type="PRINTS" id="PR00081">
    <property type="entry name" value="GDHRDH"/>
</dbReference>
<dbReference type="InterPro" id="IPR036291">
    <property type="entry name" value="NAD(P)-bd_dom_sf"/>
</dbReference>
<keyword evidence="4" id="KW-1185">Reference proteome</keyword>
<dbReference type="OrthoDB" id="5327538at2759"/>
<evidence type="ECO:0000313" key="4">
    <source>
        <dbReference type="Proteomes" id="UP000807469"/>
    </source>
</evidence>
<proteinExistence type="inferred from homology"/>
<gene>
    <name evidence="3" type="ORF">BDN70DRAFT_908575</name>
</gene>
<dbReference type="InterPro" id="IPR002347">
    <property type="entry name" value="SDR_fam"/>
</dbReference>
<dbReference type="FunFam" id="3.40.50.720:FF:000084">
    <property type="entry name" value="Short-chain dehydrogenase reductase"/>
    <property type="match status" value="1"/>
</dbReference>
<evidence type="ECO:0000313" key="3">
    <source>
        <dbReference type="EMBL" id="KAF9474284.1"/>
    </source>
</evidence>
<organism evidence="3 4">
    <name type="scientific">Pholiota conissans</name>
    <dbReference type="NCBI Taxonomy" id="109636"/>
    <lineage>
        <taxon>Eukaryota</taxon>
        <taxon>Fungi</taxon>
        <taxon>Dikarya</taxon>
        <taxon>Basidiomycota</taxon>
        <taxon>Agaricomycotina</taxon>
        <taxon>Agaricomycetes</taxon>
        <taxon>Agaricomycetidae</taxon>
        <taxon>Agaricales</taxon>
        <taxon>Agaricineae</taxon>
        <taxon>Strophariaceae</taxon>
        <taxon>Pholiota</taxon>
    </lineage>
</organism>